<keyword evidence="2 8" id="KW-0813">Transport</keyword>
<evidence type="ECO:0000256" key="2">
    <source>
        <dbReference type="ARBA" id="ARBA00022448"/>
    </source>
</evidence>
<comment type="subcellular location">
    <subcellularLocation>
        <location evidence="1 8">Cell outer membrane</location>
        <topology evidence="1 8">Multi-pass membrane protein</topology>
    </subcellularLocation>
</comment>
<dbReference type="Proteomes" id="UP001321305">
    <property type="component" value="Chromosome"/>
</dbReference>
<evidence type="ECO:0000256" key="1">
    <source>
        <dbReference type="ARBA" id="ARBA00004571"/>
    </source>
</evidence>
<feature type="domain" description="TonB-dependent receptor-like beta-barrel" evidence="10">
    <location>
        <begin position="452"/>
        <end position="1020"/>
    </location>
</feature>
<keyword evidence="6 8" id="KW-0472">Membrane</keyword>
<keyword evidence="4 8" id="KW-0812">Transmembrane</keyword>
<gene>
    <name evidence="12" type="ORF">PIECOFPK_02563</name>
</gene>
<dbReference type="SUPFAM" id="SSF49464">
    <property type="entry name" value="Carboxypeptidase regulatory domain-like"/>
    <property type="match status" value="1"/>
</dbReference>
<dbReference type="Gene3D" id="2.60.40.1120">
    <property type="entry name" value="Carboxypeptidase-like, regulatory domain"/>
    <property type="match status" value="1"/>
</dbReference>
<keyword evidence="7 8" id="KW-0998">Cell outer membrane</keyword>
<evidence type="ECO:0000256" key="3">
    <source>
        <dbReference type="ARBA" id="ARBA00022452"/>
    </source>
</evidence>
<keyword evidence="13" id="KW-1185">Reference proteome</keyword>
<dbReference type="NCBIfam" id="TIGR04056">
    <property type="entry name" value="OMP_RagA_SusC"/>
    <property type="match status" value="1"/>
</dbReference>
<dbReference type="PROSITE" id="PS00018">
    <property type="entry name" value="EF_HAND_1"/>
    <property type="match status" value="1"/>
</dbReference>
<evidence type="ECO:0000256" key="6">
    <source>
        <dbReference type="ARBA" id="ARBA00023136"/>
    </source>
</evidence>
<proteinExistence type="inferred from homology"/>
<evidence type="ECO:0000313" key="12">
    <source>
        <dbReference type="EMBL" id="WWC84821.1"/>
    </source>
</evidence>
<dbReference type="Pfam" id="PF07715">
    <property type="entry name" value="Plug"/>
    <property type="match status" value="1"/>
</dbReference>
<dbReference type="InterPro" id="IPR008969">
    <property type="entry name" value="CarboxyPept-like_regulatory"/>
</dbReference>
<evidence type="ECO:0000256" key="4">
    <source>
        <dbReference type="ARBA" id="ARBA00022692"/>
    </source>
</evidence>
<dbReference type="Gene3D" id="2.40.170.20">
    <property type="entry name" value="TonB-dependent receptor, beta-barrel domain"/>
    <property type="match status" value="1"/>
</dbReference>
<dbReference type="InterPro" id="IPR012910">
    <property type="entry name" value="Plug_dom"/>
</dbReference>
<dbReference type="RefSeq" id="WP_409966064.1">
    <property type="nucleotide sequence ID" value="NZ_CP144143.1"/>
</dbReference>
<evidence type="ECO:0000256" key="5">
    <source>
        <dbReference type="ARBA" id="ARBA00023077"/>
    </source>
</evidence>
<dbReference type="Pfam" id="PF13715">
    <property type="entry name" value="CarbopepD_reg_2"/>
    <property type="match status" value="1"/>
</dbReference>
<feature type="domain" description="TonB-dependent receptor plug" evidence="11">
    <location>
        <begin position="132"/>
        <end position="240"/>
    </location>
</feature>
<evidence type="ECO:0000256" key="7">
    <source>
        <dbReference type="ARBA" id="ARBA00023237"/>
    </source>
</evidence>
<dbReference type="SUPFAM" id="SSF56935">
    <property type="entry name" value="Porins"/>
    <property type="match status" value="1"/>
</dbReference>
<keyword evidence="3 8" id="KW-1134">Transmembrane beta strand</keyword>
<dbReference type="InterPro" id="IPR018247">
    <property type="entry name" value="EF_Hand_1_Ca_BS"/>
</dbReference>
<protein>
    <submittedName>
        <fullName evidence="12">TonB-dependent receptor P39</fullName>
    </submittedName>
</protein>
<dbReference type="InterPro" id="IPR039426">
    <property type="entry name" value="TonB-dep_rcpt-like"/>
</dbReference>
<evidence type="ECO:0000256" key="8">
    <source>
        <dbReference type="PROSITE-ProRule" id="PRU01360"/>
    </source>
</evidence>
<dbReference type="InterPro" id="IPR037066">
    <property type="entry name" value="Plug_dom_sf"/>
</dbReference>
<sequence>MMPRLLLLISLFGICIGSLPFIGNATTNNHSIYFQTDTLRSVSGIVTDIKTGLPLKGVNVTVKNTSIGVSTDDNGAYVLNYTQSDAILIFSLVGYKSIEESINQRTTVNVALESDDKLLEEIVVVGYGEQKKVTVTGAISTVTGEDLVRAPVAGISNALIGMAPGLQAVQSSGEFGKDKATIYIRGMATLNSSGRNPLILVDGVPRDTYNNLDPNEIESISILKDASSTAVYGVRGANGVILITTKQGKSGKPRVSVTGNVAAIQPTVLPKYLNSYDYAVLRNEAEMNGGIAPDRVTFSPEDLELYKSGADPIFHPSKDWIAELIRPFSFQQSYNANISGGTERVKYYSSIGYFNQSGGYREPEQSLGFPYKHNYDKYNVRMNFDFKPNDDLSIAIKLGNQVTENSIPNGGAWAAFDKAANRPPMTSPVFVEGKYIERVIGLPGNVPNFNPWGDAGPTSASGAFLNEEYSSTLNTNLSIVYKLDKITKGLSVRAMGAYDTYYQKNKARSKAFPKWTVMKDPSSPTGYKLYQSSDEGPFGGLSESIGDANKWRRIYTEAALEYKRLFNNVHNVGALVLGNFSRDITPSLQYKLPHVYLGVVSRITYDYRNRYMAEINMGYNGSENFPEGNRFGFFPSVSAGWVVSQESFFPENAWVSFMKLRGSYGVVGNDEIGGQRYLYLNPPFTLGNGGNQAVVFGNPGVDFARYNMYREGNIGNPNVTWERSKKMDVGVELRFFNDRLSLTADYFKEKRDNILWYLSTVPELVAATLPPANIGKVNNHGYEIEMGYNGSTRMVQYWLKGSYAFARNKIIFQDEPERRYEYLRQTGRPLGQYFGLIFEGFYNSWDEINDPNRPISKWEGAGGLQPGDMKYKDLNGDGIIDEDDMGAVRHSQWPEITYTLTGGFSWKGFDMTVLFQGTENVSVSFASAAAYPFVSSWGAAQEWHLERWNPERYAAGEKISFPRVEVSPDRGHNYQPSTFWIQDASYFRLKNLEMGYRFSSESLRKKGFKSFRVYLSGNNLITWHHLKYAKDPDARELWGRVYPPMRVFNGGVQLEF</sequence>
<dbReference type="InterPro" id="IPR023996">
    <property type="entry name" value="TonB-dep_OMP_SusC/RagA"/>
</dbReference>
<keyword evidence="12" id="KW-0675">Receptor</keyword>
<dbReference type="InterPro" id="IPR000531">
    <property type="entry name" value="Beta-barrel_TonB"/>
</dbReference>
<dbReference type="InterPro" id="IPR023997">
    <property type="entry name" value="TonB-dep_OMP_SusC/RagA_CS"/>
</dbReference>
<dbReference type="EMBL" id="CP144143">
    <property type="protein sequence ID" value="WWC84821.1"/>
    <property type="molecule type" value="Genomic_DNA"/>
</dbReference>
<dbReference type="PROSITE" id="PS52016">
    <property type="entry name" value="TONB_DEPENDENT_REC_3"/>
    <property type="match status" value="1"/>
</dbReference>
<reference evidence="13" key="1">
    <citation type="submission" date="2024-01" db="EMBL/GenBank/DDBJ databases">
        <title>Mycovorax composti gen. nov. sp. nov., a member of the family Chitinophagaceae isolated from button mushroom compost.</title>
        <authorList>
            <person name="Thai M."/>
            <person name="Bell T.L."/>
            <person name="Kertesz M.A."/>
        </authorList>
    </citation>
    <scope>NUCLEOTIDE SEQUENCE [LARGE SCALE GENOMIC DNA]</scope>
    <source>
        <strain evidence="13">C216</strain>
    </source>
</reference>
<keyword evidence="5 9" id="KW-0798">TonB box</keyword>
<accession>A0ABZ2ENS9</accession>
<dbReference type="Pfam" id="PF00593">
    <property type="entry name" value="TonB_dep_Rec_b-barrel"/>
    <property type="match status" value="1"/>
</dbReference>
<dbReference type="InterPro" id="IPR036942">
    <property type="entry name" value="Beta-barrel_TonB_sf"/>
</dbReference>
<evidence type="ECO:0000259" key="10">
    <source>
        <dbReference type="Pfam" id="PF00593"/>
    </source>
</evidence>
<organism evidence="12 13">
    <name type="scientific">Mycovorax composti</name>
    <dbReference type="NCBI Taxonomy" id="2962693"/>
    <lineage>
        <taxon>Bacteria</taxon>
        <taxon>Pseudomonadati</taxon>
        <taxon>Bacteroidota</taxon>
        <taxon>Chitinophagia</taxon>
        <taxon>Chitinophagales</taxon>
        <taxon>Chitinophagaceae</taxon>
        <taxon>Mycovorax</taxon>
    </lineage>
</organism>
<evidence type="ECO:0000259" key="11">
    <source>
        <dbReference type="Pfam" id="PF07715"/>
    </source>
</evidence>
<name>A0ABZ2ENS9_9BACT</name>
<comment type="similarity">
    <text evidence="8 9">Belongs to the TonB-dependent receptor family.</text>
</comment>
<dbReference type="Gene3D" id="2.170.130.10">
    <property type="entry name" value="TonB-dependent receptor, plug domain"/>
    <property type="match status" value="1"/>
</dbReference>
<dbReference type="NCBIfam" id="TIGR04057">
    <property type="entry name" value="SusC_RagA_signa"/>
    <property type="match status" value="1"/>
</dbReference>
<evidence type="ECO:0000256" key="9">
    <source>
        <dbReference type="RuleBase" id="RU003357"/>
    </source>
</evidence>
<evidence type="ECO:0000313" key="13">
    <source>
        <dbReference type="Proteomes" id="UP001321305"/>
    </source>
</evidence>